<dbReference type="Pfam" id="PF01464">
    <property type="entry name" value="SLT"/>
    <property type="match status" value="1"/>
</dbReference>
<evidence type="ECO:0000256" key="5">
    <source>
        <dbReference type="SAM" id="SignalP"/>
    </source>
</evidence>
<keyword evidence="3 5" id="KW-0732">Signal</keyword>
<evidence type="ECO:0000313" key="8">
    <source>
        <dbReference type="Proteomes" id="UP000322545"/>
    </source>
</evidence>
<comment type="similarity">
    <text evidence="1">Belongs to the transglycosylase Slt family.</text>
</comment>
<accession>A0A1M7ACM8</accession>
<sequence length="652" mass="71064">MLRVLCLVLGVACLAAPALAADPRPAAPRPLASALHAMEGGRWDVAARLAARDGPAAETLIEWYRLSAGLGTPAEVLAFLSDHPEWPGLDYLRRQSEEALADTGTDAQILQFFSGGVLPQTGAGALAHARVLMAEDRIGEAEATLALAWLTMDLTDEQHDAFIEAHGPLLAQHHVTRLDMALWRGLRDVQKMLPLVPEDRATVARLRAAIQDGTSSASDIPERLRDDPLLTHALFMRHLDRGESEQAIAVILKQSRAEIGLGEPDRWSGWRRYLARAQMRDGNPQTAYALAAQHGLVSGSSYADLEWLSGYLAMTYLGDPALALDHFQRFRASVDSPISLGRAGYWIGRAQEALGDPEAAQIAYRQGAEHQTSFYGLLAAEKAGVSADPALAGAQDWPQWRQAGFVQTPLYKAAVLALAANELNLAERLFVQLSTTQDRQGLGQMGDMLADLGQPHLQVMLGKAAAQRGIVIEAPYYALHPMTELDLLMPMELALAIARRESEFDHRVVSGAGAMGLMQLMPGTASDVARALGETDHSDARVLNDWRYNARLGDVYLAGLARTFGGNVVMMSAGYNAGPGRPTSWMEDRGDPRKGDMDVIDWIEHIPFRETRNYVMRVAESLPVYRARLGKPPHPVPFSQELTGDTLRPPSD</sequence>
<feature type="chain" id="PRO_5012455194" evidence="5">
    <location>
        <begin position="21"/>
        <end position="652"/>
    </location>
</feature>
<feature type="signal peptide" evidence="5">
    <location>
        <begin position="1"/>
        <end position="20"/>
    </location>
</feature>
<feature type="region of interest" description="Disordered" evidence="4">
    <location>
        <begin position="633"/>
        <end position="652"/>
    </location>
</feature>
<dbReference type="PANTHER" id="PTHR37423">
    <property type="entry name" value="SOLUBLE LYTIC MUREIN TRANSGLYCOSYLASE-RELATED"/>
    <property type="match status" value="1"/>
</dbReference>
<reference evidence="7 8" key="1">
    <citation type="submission" date="2016-11" db="EMBL/GenBank/DDBJ databases">
        <authorList>
            <person name="Varghese N."/>
            <person name="Submissions S."/>
        </authorList>
    </citation>
    <scope>NUCLEOTIDE SEQUENCE [LARGE SCALE GENOMIC DNA]</scope>
    <source>
        <strain evidence="7 8">DSM 28249</strain>
    </source>
</reference>
<dbReference type="EMBL" id="FRCB01000001">
    <property type="protein sequence ID" value="SHL40416.1"/>
    <property type="molecule type" value="Genomic_DNA"/>
</dbReference>
<dbReference type="Gene3D" id="1.25.20.10">
    <property type="entry name" value="Bacterial muramidases"/>
    <property type="match status" value="1"/>
</dbReference>
<organism evidence="7 8">
    <name type="scientific">Roseovarius litoreus</name>
    <dbReference type="NCBI Taxonomy" id="1155722"/>
    <lineage>
        <taxon>Bacteria</taxon>
        <taxon>Pseudomonadati</taxon>
        <taxon>Pseudomonadota</taxon>
        <taxon>Alphaproteobacteria</taxon>
        <taxon>Rhodobacterales</taxon>
        <taxon>Roseobacteraceae</taxon>
        <taxon>Roseovarius</taxon>
    </lineage>
</organism>
<dbReference type="CDD" id="cd13401">
    <property type="entry name" value="Slt70-like"/>
    <property type="match status" value="1"/>
</dbReference>
<feature type="domain" description="Transglycosylase SLT" evidence="6">
    <location>
        <begin position="491"/>
        <end position="592"/>
    </location>
</feature>
<comment type="similarity">
    <text evidence="2">Belongs to the virb1 family.</text>
</comment>
<dbReference type="InterPro" id="IPR023346">
    <property type="entry name" value="Lysozyme-like_dom_sf"/>
</dbReference>
<evidence type="ECO:0000259" key="6">
    <source>
        <dbReference type="Pfam" id="PF01464"/>
    </source>
</evidence>
<dbReference type="InterPro" id="IPR008939">
    <property type="entry name" value="Lytic_TGlycosylase_superhlx_U"/>
</dbReference>
<evidence type="ECO:0000256" key="3">
    <source>
        <dbReference type="ARBA" id="ARBA00022729"/>
    </source>
</evidence>
<evidence type="ECO:0000256" key="2">
    <source>
        <dbReference type="ARBA" id="ARBA00009387"/>
    </source>
</evidence>
<evidence type="ECO:0000256" key="4">
    <source>
        <dbReference type="SAM" id="MobiDB-lite"/>
    </source>
</evidence>
<name>A0A1M7ACM8_9RHOB</name>
<protein>
    <submittedName>
        <fullName evidence="7">Soluble lytic murein transglycosylase</fullName>
    </submittedName>
</protein>
<dbReference type="InterPro" id="IPR008258">
    <property type="entry name" value="Transglycosylase_SLT_dom_1"/>
</dbReference>
<dbReference type="SUPFAM" id="SSF48435">
    <property type="entry name" value="Bacterial muramidases"/>
    <property type="match status" value="1"/>
</dbReference>
<dbReference type="PANTHER" id="PTHR37423:SF2">
    <property type="entry name" value="MEMBRANE-BOUND LYTIC MUREIN TRANSGLYCOSYLASE C"/>
    <property type="match status" value="1"/>
</dbReference>
<dbReference type="RefSeq" id="WP_188129838.1">
    <property type="nucleotide sequence ID" value="NZ_FRCB01000001.1"/>
</dbReference>
<dbReference type="Proteomes" id="UP000322545">
    <property type="component" value="Unassembled WGS sequence"/>
</dbReference>
<gene>
    <name evidence="7" type="ORF">SAMN05443432_101394</name>
</gene>
<dbReference type="GO" id="GO:0004553">
    <property type="term" value="F:hydrolase activity, hydrolyzing O-glycosyl compounds"/>
    <property type="evidence" value="ECO:0007669"/>
    <property type="project" value="InterPro"/>
</dbReference>
<dbReference type="AlphaFoldDB" id="A0A1M7ACM8"/>
<dbReference type="SUPFAM" id="SSF53955">
    <property type="entry name" value="Lysozyme-like"/>
    <property type="match status" value="1"/>
</dbReference>
<evidence type="ECO:0000256" key="1">
    <source>
        <dbReference type="ARBA" id="ARBA00007734"/>
    </source>
</evidence>
<evidence type="ECO:0000313" key="7">
    <source>
        <dbReference type="EMBL" id="SHL40416.1"/>
    </source>
</evidence>
<proteinExistence type="inferred from homology"/>
<dbReference type="GO" id="GO:0042597">
    <property type="term" value="C:periplasmic space"/>
    <property type="evidence" value="ECO:0007669"/>
    <property type="project" value="InterPro"/>
</dbReference>
<keyword evidence="8" id="KW-1185">Reference proteome</keyword>
<dbReference type="Gene3D" id="1.10.530.10">
    <property type="match status" value="1"/>
</dbReference>